<keyword evidence="4" id="KW-1185">Reference proteome</keyword>
<dbReference type="EMBL" id="FNFE01000001">
    <property type="protein sequence ID" value="SDJ36314.1"/>
    <property type="molecule type" value="Genomic_DNA"/>
</dbReference>
<sequence length="139" mass="14825">MNRGYLLLSFVAFVAYSLVAPLLKVAMETIPSTTAVFMSNTVMLVLLGGLLVYQGRSPHQYLSHPKLPHIVGWGVLLAVGLLAYYRALALGPVSVVVPIYGLFIAVSSVIGILALEESLTLRKGLGIVFAVLAVVLMSL</sequence>
<feature type="transmembrane region" description="Helical" evidence="1">
    <location>
        <begin position="97"/>
        <end position="115"/>
    </location>
</feature>
<organism evidence="3 4">
    <name type="scientific">Natronorubrum texcoconense</name>
    <dbReference type="NCBI Taxonomy" id="1095776"/>
    <lineage>
        <taxon>Archaea</taxon>
        <taxon>Methanobacteriati</taxon>
        <taxon>Methanobacteriota</taxon>
        <taxon>Stenosarchaea group</taxon>
        <taxon>Halobacteria</taxon>
        <taxon>Halobacteriales</taxon>
        <taxon>Natrialbaceae</taxon>
        <taxon>Natronorubrum</taxon>
    </lineage>
</organism>
<evidence type="ECO:0000313" key="3">
    <source>
        <dbReference type="EMBL" id="SDJ36314.1"/>
    </source>
</evidence>
<dbReference type="Proteomes" id="UP000198882">
    <property type="component" value="Unassembled WGS sequence"/>
</dbReference>
<dbReference type="OrthoDB" id="156473at2157"/>
<feature type="transmembrane region" description="Helical" evidence="1">
    <location>
        <begin position="121"/>
        <end position="138"/>
    </location>
</feature>
<proteinExistence type="predicted"/>
<evidence type="ECO:0000256" key="1">
    <source>
        <dbReference type="SAM" id="Phobius"/>
    </source>
</evidence>
<feature type="transmembrane region" description="Helical" evidence="1">
    <location>
        <begin position="35"/>
        <end position="55"/>
    </location>
</feature>
<dbReference type="SUPFAM" id="SSF103481">
    <property type="entry name" value="Multidrug resistance efflux transporter EmrE"/>
    <property type="match status" value="1"/>
</dbReference>
<dbReference type="InterPro" id="IPR037185">
    <property type="entry name" value="EmrE-like"/>
</dbReference>
<dbReference type="InterPro" id="IPR000620">
    <property type="entry name" value="EamA_dom"/>
</dbReference>
<name>A0A1G8T4I1_9EURY</name>
<feature type="transmembrane region" description="Helical" evidence="1">
    <location>
        <begin position="67"/>
        <end position="85"/>
    </location>
</feature>
<feature type="transmembrane region" description="Helical" evidence="1">
    <location>
        <begin position="6"/>
        <end position="23"/>
    </location>
</feature>
<protein>
    <submittedName>
        <fullName evidence="3">Transporter family protein</fullName>
    </submittedName>
</protein>
<dbReference type="GO" id="GO:0016020">
    <property type="term" value="C:membrane"/>
    <property type="evidence" value="ECO:0007669"/>
    <property type="project" value="InterPro"/>
</dbReference>
<evidence type="ECO:0000259" key="2">
    <source>
        <dbReference type="Pfam" id="PF00892"/>
    </source>
</evidence>
<accession>A0A1G8T4I1</accession>
<dbReference type="RefSeq" id="WP_090302869.1">
    <property type="nucleotide sequence ID" value="NZ_FNFE01000001.1"/>
</dbReference>
<gene>
    <name evidence="3" type="ORF">SAMN04515672_0317</name>
</gene>
<reference evidence="4" key="1">
    <citation type="submission" date="2016-10" db="EMBL/GenBank/DDBJ databases">
        <authorList>
            <person name="Varghese N."/>
            <person name="Submissions S."/>
        </authorList>
    </citation>
    <scope>NUCLEOTIDE SEQUENCE [LARGE SCALE GENOMIC DNA]</scope>
    <source>
        <strain evidence="4">B4,CECT 8067,JCM 17497</strain>
    </source>
</reference>
<dbReference type="AlphaFoldDB" id="A0A1G8T4I1"/>
<keyword evidence="1" id="KW-0472">Membrane</keyword>
<keyword evidence="1" id="KW-1133">Transmembrane helix</keyword>
<feature type="domain" description="EamA" evidence="2">
    <location>
        <begin position="6"/>
        <end position="138"/>
    </location>
</feature>
<keyword evidence="1" id="KW-0812">Transmembrane</keyword>
<dbReference type="STRING" id="1095776.SAMN04515672_0317"/>
<evidence type="ECO:0000313" key="4">
    <source>
        <dbReference type="Proteomes" id="UP000198882"/>
    </source>
</evidence>
<dbReference type="Gene3D" id="1.10.3730.20">
    <property type="match status" value="1"/>
</dbReference>
<dbReference type="Pfam" id="PF00892">
    <property type="entry name" value="EamA"/>
    <property type="match status" value="1"/>
</dbReference>